<dbReference type="EMBL" id="LCWF01000092">
    <property type="protein sequence ID" value="KKY20871.1"/>
    <property type="molecule type" value="Genomic_DNA"/>
</dbReference>
<accession>A0A0G2EF43</accession>
<evidence type="ECO:0000313" key="1">
    <source>
        <dbReference type="EMBL" id="KKY20871.1"/>
    </source>
</evidence>
<dbReference type="Proteomes" id="UP000053317">
    <property type="component" value="Unassembled WGS sequence"/>
</dbReference>
<sequence length="167" mass="19121">MMASTLVTRTDYFNINTHTHIWDQNMTYVPDDTFSDTIDKNIFNEILELDDNDERNFTRSLVEEYFSIGWTTSKRMMSDLMEYEKIVFQAQKLKGSSATIGFVAVASLCGNIGEEAIRIRDASDAESMQKRRLHLRRLLIALNNQLRATEGVATRCCQESVPKQGIP</sequence>
<organism evidence="1 2">
    <name type="scientific">Phaeomoniella chlamydospora</name>
    <name type="common">Phaeoacremonium chlamydosporum</name>
    <dbReference type="NCBI Taxonomy" id="158046"/>
    <lineage>
        <taxon>Eukaryota</taxon>
        <taxon>Fungi</taxon>
        <taxon>Dikarya</taxon>
        <taxon>Ascomycota</taxon>
        <taxon>Pezizomycotina</taxon>
        <taxon>Eurotiomycetes</taxon>
        <taxon>Chaetothyriomycetidae</taxon>
        <taxon>Phaeomoniellales</taxon>
        <taxon>Phaeomoniellaceae</taxon>
        <taxon>Phaeomoniella</taxon>
    </lineage>
</organism>
<comment type="caution">
    <text evidence="1">The sequence shown here is derived from an EMBL/GenBank/DDBJ whole genome shotgun (WGS) entry which is preliminary data.</text>
</comment>
<protein>
    <submittedName>
        <fullName evidence="1">Putative phosphotransmitter protein ypd1</fullName>
    </submittedName>
</protein>
<dbReference type="Gene3D" id="1.20.120.160">
    <property type="entry name" value="HPT domain"/>
    <property type="match status" value="1"/>
</dbReference>
<dbReference type="GO" id="GO:0000160">
    <property type="term" value="P:phosphorelay signal transduction system"/>
    <property type="evidence" value="ECO:0007669"/>
    <property type="project" value="InterPro"/>
</dbReference>
<proteinExistence type="predicted"/>
<reference evidence="1 2" key="1">
    <citation type="submission" date="2015-05" db="EMBL/GenBank/DDBJ databases">
        <title>Distinctive expansion of gene families associated with plant cell wall degradation and secondary metabolism in the genomes of grapevine trunk pathogens.</title>
        <authorList>
            <person name="Lawrence D.P."/>
            <person name="Travadon R."/>
            <person name="Rolshausen P.E."/>
            <person name="Baumgartner K."/>
        </authorList>
    </citation>
    <scope>NUCLEOTIDE SEQUENCE [LARGE SCALE GENOMIC DNA]</scope>
    <source>
        <strain evidence="1">UCRPC4</strain>
    </source>
</reference>
<reference evidence="1 2" key="2">
    <citation type="submission" date="2015-05" db="EMBL/GenBank/DDBJ databases">
        <authorList>
            <person name="Morales-Cruz A."/>
            <person name="Amrine K.C."/>
            <person name="Cantu D."/>
        </authorList>
    </citation>
    <scope>NUCLEOTIDE SEQUENCE [LARGE SCALE GENOMIC DNA]</scope>
    <source>
        <strain evidence="1">UCRPC4</strain>
    </source>
</reference>
<evidence type="ECO:0000313" key="2">
    <source>
        <dbReference type="Proteomes" id="UP000053317"/>
    </source>
</evidence>
<dbReference type="InterPro" id="IPR036641">
    <property type="entry name" value="HPT_dom_sf"/>
</dbReference>
<gene>
    <name evidence="1" type="ORF">UCRPC4_g04032</name>
</gene>
<dbReference type="AlphaFoldDB" id="A0A0G2EF43"/>
<dbReference type="OrthoDB" id="1673781at2759"/>
<dbReference type="SUPFAM" id="SSF47226">
    <property type="entry name" value="Histidine-containing phosphotransfer domain, HPT domain"/>
    <property type="match status" value="1"/>
</dbReference>
<name>A0A0G2EF43_PHACM</name>
<keyword evidence="2" id="KW-1185">Reference proteome</keyword>